<organism evidence="1 2">
    <name type="scientific">Curtobacterium aetherium</name>
    <dbReference type="NCBI Taxonomy" id="2841594"/>
    <lineage>
        <taxon>Bacteria</taxon>
        <taxon>Bacillati</taxon>
        <taxon>Actinomycetota</taxon>
        <taxon>Actinomycetes</taxon>
        <taxon>Micrococcales</taxon>
        <taxon>Microbacteriaceae</taxon>
        <taxon>Curtobacterium</taxon>
    </lineage>
</organism>
<keyword evidence="1" id="KW-0378">Hydrolase</keyword>
<dbReference type="EMBL" id="CP076544">
    <property type="protein sequence ID" value="QWS35097.1"/>
    <property type="molecule type" value="Genomic_DNA"/>
</dbReference>
<reference evidence="1" key="1">
    <citation type="submission" date="2021-06" db="EMBL/GenBank/DDBJ databases">
        <authorList>
            <person name="Ellington A.J."/>
            <person name="Bryan N.C."/>
            <person name="Christner B.C."/>
            <person name="Reisch C.R."/>
        </authorList>
    </citation>
    <scope>NUCLEOTIDE SEQUENCE</scope>
    <source>
        <strain evidence="1">L6-1</strain>
    </source>
</reference>
<evidence type="ECO:0000313" key="2">
    <source>
        <dbReference type="Proteomes" id="UP000681794"/>
    </source>
</evidence>
<dbReference type="Proteomes" id="UP000681794">
    <property type="component" value="Chromosome"/>
</dbReference>
<protein>
    <submittedName>
        <fullName evidence="1">Alpha/beta hydrolase</fullName>
    </submittedName>
</protein>
<keyword evidence="2" id="KW-1185">Reference proteome</keyword>
<accession>A0ACD1E800</accession>
<evidence type="ECO:0000313" key="1">
    <source>
        <dbReference type="EMBL" id="QWS35097.1"/>
    </source>
</evidence>
<proteinExistence type="predicted"/>
<gene>
    <name evidence="1" type="ORF">KM842_04975</name>
</gene>
<sequence>MAAVPVVHRSVLVGGRTTHFWEYGPTADVPSTDGAAAIDVPTADAAAAAVGPTGRTPRRAPVTVLAVHGFRGDHHGLESLAAHLVAGHPEGVRVLVPDLPGFGVSDPLPVSDLDAYVHWLDGFRTALGLDRETVVLGHSFGSIVVAAAVAAGLDTRLLVLVNPIAAPALQGPRAVGTGIAIAYYRLGARLPRALGLGLLRNRGIVRAMSVAMLKSRDPELRRWVHDQHDRYFSAFANRTSVLEAFRTSVTHDVSEFADRITTPVLMVAAEHDDITAVPEQRALAARLHDAELVVVPGVGHLVHYETPAEAAAAVLRRVREPATSATRARPRKRGGASRQDAGDRS</sequence>
<name>A0ACD1E800_9MICO</name>